<organism evidence="3">
    <name type="scientific">Schistocephalus solidus</name>
    <name type="common">Tapeworm</name>
    <dbReference type="NCBI Taxonomy" id="70667"/>
    <lineage>
        <taxon>Eukaryota</taxon>
        <taxon>Metazoa</taxon>
        <taxon>Spiralia</taxon>
        <taxon>Lophotrochozoa</taxon>
        <taxon>Platyhelminthes</taxon>
        <taxon>Cestoda</taxon>
        <taxon>Eucestoda</taxon>
        <taxon>Diphyllobothriidea</taxon>
        <taxon>Diphyllobothriidae</taxon>
        <taxon>Schistocephalus</taxon>
    </lineage>
</organism>
<evidence type="ECO:0000313" key="1">
    <source>
        <dbReference type="EMBL" id="VDL98625.1"/>
    </source>
</evidence>
<evidence type="ECO:0000313" key="2">
    <source>
        <dbReference type="Proteomes" id="UP000275846"/>
    </source>
</evidence>
<reference evidence="3" key="1">
    <citation type="submission" date="2016-06" db="UniProtKB">
        <authorList>
            <consortium name="WormBaseParasite"/>
        </authorList>
    </citation>
    <scope>IDENTIFICATION</scope>
</reference>
<proteinExistence type="predicted"/>
<dbReference type="WBParaSite" id="SSLN_0001269701-mRNA-1">
    <property type="protein sequence ID" value="SSLN_0001269701-mRNA-1"/>
    <property type="gene ID" value="SSLN_0001269701"/>
</dbReference>
<dbReference type="Proteomes" id="UP000275846">
    <property type="component" value="Unassembled WGS sequence"/>
</dbReference>
<sequence length="256" mass="28671">MARQDPDTTVLERTGILSIHVMLRQVQLRWSDHLVRVEDERLPKRIFYGGVATGARRHGDQKRRYKDTLKKSLKQLQINQATWEDLAQDRPAWRRSVKTGAAIYEANRITTAKAKRAARKSPAPQINTANAQALPMCPRCQRTFHESAWSDIFGRNATTIPLHQFLSYLHRCAAILTDSSPGSLPSVLQILKATTTDRPQKLNLTGNFGLLMIIGNSQHGFFSAEMSALRPPDPTSMKIAVLADMTLAKNVTSVQC</sequence>
<reference evidence="1 2" key="2">
    <citation type="submission" date="2018-11" db="EMBL/GenBank/DDBJ databases">
        <authorList>
            <consortium name="Pathogen Informatics"/>
        </authorList>
    </citation>
    <scope>NUCLEOTIDE SEQUENCE [LARGE SCALE GENOMIC DNA]</scope>
    <source>
        <strain evidence="1 2">NST_G2</strain>
    </source>
</reference>
<name>A0A183T6Z2_SCHSO</name>
<gene>
    <name evidence="1" type="ORF">SSLN_LOCUS12240</name>
</gene>
<dbReference type="OrthoDB" id="6154480at2759"/>
<accession>A0A183T6Z2</accession>
<keyword evidence="2" id="KW-1185">Reference proteome</keyword>
<evidence type="ECO:0000313" key="3">
    <source>
        <dbReference type="WBParaSite" id="SSLN_0001269701-mRNA-1"/>
    </source>
</evidence>
<dbReference type="AlphaFoldDB" id="A0A183T6Z2"/>
<protein>
    <submittedName>
        <fullName evidence="1 3">Uncharacterized protein</fullName>
    </submittedName>
</protein>
<dbReference type="EMBL" id="UYSU01037128">
    <property type="protein sequence ID" value="VDL98625.1"/>
    <property type="molecule type" value="Genomic_DNA"/>
</dbReference>